<dbReference type="SUPFAM" id="SSF56281">
    <property type="entry name" value="Metallo-hydrolase/oxidoreductase"/>
    <property type="match status" value="1"/>
</dbReference>
<evidence type="ECO:0000313" key="2">
    <source>
        <dbReference type="EMBL" id="KST63748.1"/>
    </source>
</evidence>
<organism evidence="2 3">
    <name type="scientific">Mastigocoleus testarum BC008</name>
    <dbReference type="NCBI Taxonomy" id="371196"/>
    <lineage>
        <taxon>Bacteria</taxon>
        <taxon>Bacillati</taxon>
        <taxon>Cyanobacteriota</taxon>
        <taxon>Cyanophyceae</taxon>
        <taxon>Nostocales</taxon>
        <taxon>Hapalosiphonaceae</taxon>
        <taxon>Mastigocoleus</taxon>
    </lineage>
</organism>
<dbReference type="InterPro" id="IPR001279">
    <property type="entry name" value="Metallo-B-lactamas"/>
</dbReference>
<sequence>MQYKIKTITSLLPFNLSNVNCYLLENDTDFILIDTGSSNRRTEIEKALEREGCKPGNVKLVILTHGDFDHTGNAAYLRDKFRTKIAMHYDDSGMLESGNIFFNRHKPNIFIRMMLPIVSILFGFGKSEKCKSDLYLEDGYDFSEYGFEAKVICIPGHSKGSIGILSADGDLFCGDLLENIQKPSLCSIIDDFAAANNSIEKLKSLKINTVYPGHGKPFAVEQFSPINGK</sequence>
<dbReference type="Pfam" id="PF00753">
    <property type="entry name" value="Lactamase_B"/>
    <property type="match status" value="1"/>
</dbReference>
<dbReference type="InterPro" id="IPR050855">
    <property type="entry name" value="NDM-1-like"/>
</dbReference>
<name>A0A0V7ZGN4_9CYAN</name>
<keyword evidence="2" id="KW-0378">Hydrolase</keyword>
<evidence type="ECO:0000259" key="1">
    <source>
        <dbReference type="SMART" id="SM00849"/>
    </source>
</evidence>
<reference evidence="2 3" key="1">
    <citation type="journal article" date="2015" name="Genome Announc.">
        <title>Draft Genome of the Euendolithic (true boring) Cyanobacterium Mastigocoleus testarum strain BC008.</title>
        <authorList>
            <person name="Guida B.S."/>
            <person name="Garcia-Pichel F."/>
        </authorList>
    </citation>
    <scope>NUCLEOTIDE SEQUENCE [LARGE SCALE GENOMIC DNA]</scope>
    <source>
        <strain evidence="2 3">BC008</strain>
    </source>
</reference>
<dbReference type="SMART" id="SM00849">
    <property type="entry name" value="Lactamase_B"/>
    <property type="match status" value="1"/>
</dbReference>
<dbReference type="Gene3D" id="3.60.15.10">
    <property type="entry name" value="Ribonuclease Z/Hydroxyacylglutathione hydrolase-like"/>
    <property type="match status" value="1"/>
</dbReference>
<dbReference type="PANTHER" id="PTHR42951:SF17">
    <property type="entry name" value="METALLO-BETA-LACTAMASE DOMAIN-CONTAINING PROTEIN"/>
    <property type="match status" value="1"/>
</dbReference>
<dbReference type="AlphaFoldDB" id="A0A0V7ZGN4"/>
<dbReference type="EMBL" id="LMTZ01000133">
    <property type="protein sequence ID" value="KST63748.1"/>
    <property type="molecule type" value="Genomic_DNA"/>
</dbReference>
<feature type="domain" description="Metallo-beta-lactamase" evidence="1">
    <location>
        <begin position="18"/>
        <end position="214"/>
    </location>
</feature>
<dbReference type="RefSeq" id="WP_027843901.1">
    <property type="nucleotide sequence ID" value="NZ_LMTZ01000133.1"/>
</dbReference>
<evidence type="ECO:0000313" key="3">
    <source>
        <dbReference type="Proteomes" id="UP000053372"/>
    </source>
</evidence>
<dbReference type="Proteomes" id="UP000053372">
    <property type="component" value="Unassembled WGS sequence"/>
</dbReference>
<protein>
    <submittedName>
        <fullName evidence="2">MBL fold metallo-hydrolase</fullName>
    </submittedName>
</protein>
<dbReference type="PANTHER" id="PTHR42951">
    <property type="entry name" value="METALLO-BETA-LACTAMASE DOMAIN-CONTAINING"/>
    <property type="match status" value="1"/>
</dbReference>
<dbReference type="CDD" id="cd07721">
    <property type="entry name" value="yflN-like_MBL-fold"/>
    <property type="match status" value="1"/>
</dbReference>
<gene>
    <name evidence="2" type="ORF">BC008_14945</name>
</gene>
<keyword evidence="3" id="KW-1185">Reference proteome</keyword>
<dbReference type="GO" id="GO:0016787">
    <property type="term" value="F:hydrolase activity"/>
    <property type="evidence" value="ECO:0007669"/>
    <property type="project" value="UniProtKB-KW"/>
</dbReference>
<proteinExistence type="predicted"/>
<dbReference type="OrthoDB" id="333278at2"/>
<dbReference type="InterPro" id="IPR036866">
    <property type="entry name" value="RibonucZ/Hydroxyglut_hydro"/>
</dbReference>
<comment type="caution">
    <text evidence="2">The sequence shown here is derived from an EMBL/GenBank/DDBJ whole genome shotgun (WGS) entry which is preliminary data.</text>
</comment>
<accession>A0A0V7ZGN4</accession>